<name>A0A9Q1KTF9_9CARY</name>
<dbReference type="GO" id="GO:0015031">
    <property type="term" value="P:protein transport"/>
    <property type="evidence" value="ECO:0007669"/>
    <property type="project" value="UniProtKB-KW"/>
</dbReference>
<evidence type="ECO:0000256" key="3">
    <source>
        <dbReference type="ARBA" id="ARBA00022448"/>
    </source>
</evidence>
<evidence type="ECO:0000256" key="8">
    <source>
        <dbReference type="ARBA" id="ARBA00022989"/>
    </source>
</evidence>
<evidence type="ECO:0000256" key="12">
    <source>
        <dbReference type="ARBA" id="ARBA00037847"/>
    </source>
</evidence>
<keyword evidence="6 14" id="KW-0812">Transmembrane</keyword>
<evidence type="ECO:0000256" key="2">
    <source>
        <dbReference type="ARBA" id="ARBA00006103"/>
    </source>
</evidence>
<feature type="compositionally biased region" description="Low complexity" evidence="13">
    <location>
        <begin position="413"/>
        <end position="435"/>
    </location>
</feature>
<dbReference type="Pfam" id="PF02485">
    <property type="entry name" value="Branch"/>
    <property type="match status" value="1"/>
</dbReference>
<evidence type="ECO:0000256" key="9">
    <source>
        <dbReference type="ARBA" id="ARBA00023010"/>
    </source>
</evidence>
<keyword evidence="5" id="KW-0808">Transferase</keyword>
<dbReference type="EMBL" id="JAKOGI010000029">
    <property type="protein sequence ID" value="KAJ8448584.1"/>
    <property type="molecule type" value="Genomic_DNA"/>
</dbReference>
<keyword evidence="11" id="KW-0325">Glycoprotein</keyword>
<dbReference type="AlphaFoldDB" id="A0A9Q1KTF9"/>
<evidence type="ECO:0000256" key="5">
    <source>
        <dbReference type="ARBA" id="ARBA00022679"/>
    </source>
</evidence>
<dbReference type="GO" id="GO:0016020">
    <property type="term" value="C:membrane"/>
    <property type="evidence" value="ECO:0007669"/>
    <property type="project" value="UniProtKB-SubCell"/>
</dbReference>
<comment type="similarity">
    <text evidence="2">Belongs to the SEC61-beta family.</text>
</comment>
<keyword evidence="7" id="KW-0653">Protein transport</keyword>
<evidence type="ECO:0000256" key="6">
    <source>
        <dbReference type="ARBA" id="ARBA00022692"/>
    </source>
</evidence>
<dbReference type="InterPro" id="IPR016482">
    <property type="entry name" value="SecG/Sec61-beta/Sbh"/>
</dbReference>
<evidence type="ECO:0000256" key="10">
    <source>
        <dbReference type="ARBA" id="ARBA00023136"/>
    </source>
</evidence>
<evidence type="ECO:0000256" key="13">
    <source>
        <dbReference type="SAM" id="MobiDB-lite"/>
    </source>
</evidence>
<gene>
    <name evidence="15" type="ORF">Cgig2_012228</name>
</gene>
<evidence type="ECO:0000256" key="11">
    <source>
        <dbReference type="ARBA" id="ARBA00023180"/>
    </source>
</evidence>
<accession>A0A9Q1KTF9</accession>
<proteinExistence type="inferred from homology"/>
<feature type="region of interest" description="Disordered" evidence="13">
    <location>
        <begin position="405"/>
        <end position="443"/>
    </location>
</feature>
<feature type="compositionally biased region" description="Low complexity" evidence="13">
    <location>
        <begin position="7"/>
        <end position="19"/>
    </location>
</feature>
<keyword evidence="3" id="KW-0813">Transport</keyword>
<dbReference type="PANTHER" id="PTHR45719:SF10">
    <property type="entry name" value="CORE-2_I-BRANCHING BETA-1,6-N-ACETYLGLUCOSAMINYLTRANSFERASE FAMILY PROTEIN"/>
    <property type="match status" value="1"/>
</dbReference>
<dbReference type="InterPro" id="IPR003406">
    <property type="entry name" value="Glyco_trans_14"/>
</dbReference>
<dbReference type="OrthoDB" id="2019572at2759"/>
<protein>
    <submittedName>
        <fullName evidence="15">Uncharacterized protein</fullName>
    </submittedName>
</protein>
<keyword evidence="8 14" id="KW-1133">Transmembrane helix</keyword>
<sequence length="505" mass="55624">MLQNQNPPSSSSSSSSPSSRDSTTFYCISASAFFSILFLLSLSSSSSSSSTTTTTTTSANPDPRLFPNLSSRYVLNPDPSLPSPPSIAYFISGSNGDVSRIFRLLLAVYHPKNVYLLHLDRLASQSDRERLAIRVQSFPVFKAAQNVHVVGNADFAYPKGSSPISSLLRGASILLRLSQNWDWFINLSAKDYPLVTQDDLLHIMSYLPKDLNFVNHTSYIGWRESRRLKPIIVDPGLYLTEKAAMFYATQKRDLPNAYQLFSGSSTSILNRKFVEFCILGSENLPRLLLMYLANTPSSLLSYFPTILCNSLEFKETVINHNLQYASYYTPLREDPRKLNGSDLDDMIQSGNAFATQFRLNDPVLNQIDQEILGRKPGKVVPGGWCLGESNDTCAIWGDASILRPGPGAKRGSRSSSPNTRPSTAAPRGSAAATAGMRRRRTTSTACKSVDEIIERGSMLKFYTDDAPGLKVSPTTVLVMSIALIAFVISLHVFGELYRQASASRV</sequence>
<comment type="caution">
    <text evidence="15">The sequence shown here is derived from an EMBL/GenBank/DDBJ whole genome shotgun (WGS) entry which is preliminary data.</text>
</comment>
<evidence type="ECO:0000256" key="7">
    <source>
        <dbReference type="ARBA" id="ARBA00022927"/>
    </source>
</evidence>
<keyword evidence="4" id="KW-0328">Glycosyltransferase</keyword>
<reference evidence="15" key="1">
    <citation type="submission" date="2022-04" db="EMBL/GenBank/DDBJ databases">
        <title>Carnegiea gigantea Genome sequencing and assembly v2.</title>
        <authorList>
            <person name="Copetti D."/>
            <person name="Sanderson M.J."/>
            <person name="Burquez A."/>
            <person name="Wojciechowski M.F."/>
        </authorList>
    </citation>
    <scope>NUCLEOTIDE SEQUENCE</scope>
    <source>
        <strain evidence="15">SGP5-SGP5p</strain>
        <tissue evidence="15">Aerial part</tissue>
    </source>
</reference>
<dbReference type="Proteomes" id="UP001153076">
    <property type="component" value="Unassembled WGS sequence"/>
</dbReference>
<evidence type="ECO:0000256" key="14">
    <source>
        <dbReference type="SAM" id="Phobius"/>
    </source>
</evidence>
<evidence type="ECO:0000313" key="16">
    <source>
        <dbReference type="Proteomes" id="UP001153076"/>
    </source>
</evidence>
<evidence type="ECO:0000256" key="4">
    <source>
        <dbReference type="ARBA" id="ARBA00022676"/>
    </source>
</evidence>
<evidence type="ECO:0000256" key="1">
    <source>
        <dbReference type="ARBA" id="ARBA00004606"/>
    </source>
</evidence>
<dbReference type="GO" id="GO:0015020">
    <property type="term" value="F:glucuronosyltransferase activity"/>
    <property type="evidence" value="ECO:0007669"/>
    <property type="project" value="InterPro"/>
</dbReference>
<comment type="subcellular location">
    <subcellularLocation>
        <location evidence="12">Endomembrane system</location>
        <topology evidence="12">Single-pass membrane protein</topology>
    </subcellularLocation>
    <subcellularLocation>
        <location evidence="1">Membrane</location>
        <topology evidence="1">Single-pass type II membrane protein</topology>
    </subcellularLocation>
</comment>
<feature type="region of interest" description="Disordered" evidence="13">
    <location>
        <begin position="1"/>
        <end position="20"/>
    </location>
</feature>
<keyword evidence="9" id="KW-0811">Translocation</keyword>
<dbReference type="GO" id="GO:0012505">
    <property type="term" value="C:endomembrane system"/>
    <property type="evidence" value="ECO:0007669"/>
    <property type="project" value="UniProtKB-SubCell"/>
</dbReference>
<dbReference type="PANTHER" id="PTHR45719">
    <property type="entry name" value="GLYCOSYLTRANSFERASE"/>
    <property type="match status" value="1"/>
</dbReference>
<keyword evidence="16" id="KW-1185">Reference proteome</keyword>
<evidence type="ECO:0000313" key="15">
    <source>
        <dbReference type="EMBL" id="KAJ8448584.1"/>
    </source>
</evidence>
<keyword evidence="10 14" id="KW-0472">Membrane</keyword>
<feature type="transmembrane region" description="Helical" evidence="14">
    <location>
        <begin position="476"/>
        <end position="497"/>
    </location>
</feature>
<feature type="region of interest" description="Disordered" evidence="13">
    <location>
        <begin position="45"/>
        <end position="65"/>
    </location>
</feature>
<dbReference type="InterPro" id="IPR044610">
    <property type="entry name" value="GLCAT14A/B/C"/>
</dbReference>
<feature type="compositionally biased region" description="Low complexity" evidence="13">
    <location>
        <begin position="45"/>
        <end position="59"/>
    </location>
</feature>
<organism evidence="15 16">
    <name type="scientific">Carnegiea gigantea</name>
    <dbReference type="NCBI Taxonomy" id="171969"/>
    <lineage>
        <taxon>Eukaryota</taxon>
        <taxon>Viridiplantae</taxon>
        <taxon>Streptophyta</taxon>
        <taxon>Embryophyta</taxon>
        <taxon>Tracheophyta</taxon>
        <taxon>Spermatophyta</taxon>
        <taxon>Magnoliopsida</taxon>
        <taxon>eudicotyledons</taxon>
        <taxon>Gunneridae</taxon>
        <taxon>Pentapetalae</taxon>
        <taxon>Caryophyllales</taxon>
        <taxon>Cactineae</taxon>
        <taxon>Cactaceae</taxon>
        <taxon>Cactoideae</taxon>
        <taxon>Echinocereeae</taxon>
        <taxon>Carnegiea</taxon>
    </lineage>
</organism>
<dbReference type="Pfam" id="PF03911">
    <property type="entry name" value="Sec61_beta"/>
    <property type="match status" value="1"/>
</dbReference>